<dbReference type="PANTHER" id="PTHR43877">
    <property type="entry name" value="AMINOALKYLPHOSPHONATE N-ACETYLTRANSFERASE-RELATED-RELATED"/>
    <property type="match status" value="1"/>
</dbReference>
<sequence length="157" mass="17130">MPTSADTGTAAATAAGTDGIRLRAFREPDTEAVVALWMECGLTRAWNDPRKDVARKLGVQRDLFLVAEADGRVVGTAMAGYDGHRAWVNYLAVAPALQGHGLGRRLMAEAERLLLERGCPKVNLQIREGNEPVMEFYRALGYERDAAVSFGKRLIAD</sequence>
<dbReference type="EC" id="2.3.1.-" evidence="4"/>
<evidence type="ECO:0000256" key="1">
    <source>
        <dbReference type="ARBA" id="ARBA00022679"/>
    </source>
</evidence>
<organism evidence="4 5">
    <name type="scientific">Herbiconiux oxytropis</name>
    <dbReference type="NCBI Taxonomy" id="2970915"/>
    <lineage>
        <taxon>Bacteria</taxon>
        <taxon>Bacillati</taxon>
        <taxon>Actinomycetota</taxon>
        <taxon>Actinomycetes</taxon>
        <taxon>Micrococcales</taxon>
        <taxon>Microbacteriaceae</taxon>
        <taxon>Herbiconiux</taxon>
    </lineage>
</organism>
<dbReference type="CDD" id="cd04301">
    <property type="entry name" value="NAT_SF"/>
    <property type="match status" value="1"/>
</dbReference>
<reference evidence="4" key="1">
    <citation type="submission" date="2022-08" db="EMBL/GenBank/DDBJ databases">
        <authorList>
            <person name="Deng Y."/>
            <person name="Han X.-F."/>
            <person name="Zhang Y.-Q."/>
        </authorList>
    </citation>
    <scope>NUCLEOTIDE SEQUENCE</scope>
    <source>
        <strain evidence="4">CPCC 203407</strain>
    </source>
</reference>
<keyword evidence="5" id="KW-1185">Reference proteome</keyword>
<protein>
    <submittedName>
        <fullName evidence="4">GNAT family acetyltransferase</fullName>
        <ecNumber evidence="4">2.3.1.-</ecNumber>
    </submittedName>
</protein>
<dbReference type="InterPro" id="IPR050832">
    <property type="entry name" value="Bact_Acetyltransf"/>
</dbReference>
<dbReference type="InterPro" id="IPR000182">
    <property type="entry name" value="GNAT_dom"/>
</dbReference>
<comment type="caution">
    <text evidence="4">The sequence shown here is derived from an EMBL/GenBank/DDBJ whole genome shotgun (WGS) entry which is preliminary data.</text>
</comment>
<dbReference type="GO" id="GO:0016747">
    <property type="term" value="F:acyltransferase activity, transferring groups other than amino-acyl groups"/>
    <property type="evidence" value="ECO:0007669"/>
    <property type="project" value="InterPro"/>
</dbReference>
<dbReference type="EMBL" id="JANLCK010000007">
    <property type="protein sequence ID" value="MCS5726826.1"/>
    <property type="molecule type" value="Genomic_DNA"/>
</dbReference>
<proteinExistence type="predicted"/>
<dbReference type="Gene3D" id="3.40.630.30">
    <property type="match status" value="1"/>
</dbReference>
<dbReference type="PANTHER" id="PTHR43877:SF2">
    <property type="entry name" value="AMINOALKYLPHOSPHONATE N-ACETYLTRANSFERASE-RELATED"/>
    <property type="match status" value="1"/>
</dbReference>
<dbReference type="NCBIfam" id="NF002959">
    <property type="entry name" value="PRK03624.1"/>
    <property type="match status" value="1"/>
</dbReference>
<dbReference type="PROSITE" id="PS51186">
    <property type="entry name" value="GNAT"/>
    <property type="match status" value="1"/>
</dbReference>
<evidence type="ECO:0000313" key="4">
    <source>
        <dbReference type="EMBL" id="MCS5726826.1"/>
    </source>
</evidence>
<name>A0AA41XEP7_9MICO</name>
<dbReference type="SUPFAM" id="SSF55729">
    <property type="entry name" value="Acyl-CoA N-acyltransferases (Nat)"/>
    <property type="match status" value="1"/>
</dbReference>
<dbReference type="AlphaFoldDB" id="A0AA41XEP7"/>
<feature type="domain" description="N-acetyltransferase" evidence="3">
    <location>
        <begin position="20"/>
        <end position="157"/>
    </location>
</feature>
<evidence type="ECO:0000313" key="5">
    <source>
        <dbReference type="Proteomes" id="UP001165587"/>
    </source>
</evidence>
<evidence type="ECO:0000256" key="2">
    <source>
        <dbReference type="ARBA" id="ARBA00023315"/>
    </source>
</evidence>
<dbReference type="InterPro" id="IPR016181">
    <property type="entry name" value="Acyl_CoA_acyltransferase"/>
</dbReference>
<dbReference type="Proteomes" id="UP001165587">
    <property type="component" value="Unassembled WGS sequence"/>
</dbReference>
<dbReference type="Pfam" id="PF00583">
    <property type="entry name" value="Acetyltransf_1"/>
    <property type="match status" value="1"/>
</dbReference>
<evidence type="ECO:0000259" key="3">
    <source>
        <dbReference type="PROSITE" id="PS51186"/>
    </source>
</evidence>
<accession>A0AA41XEP7</accession>
<keyword evidence="2 4" id="KW-0012">Acyltransferase</keyword>
<gene>
    <name evidence="4" type="ORF">N1028_13075</name>
</gene>
<keyword evidence="1 4" id="KW-0808">Transferase</keyword>